<evidence type="ECO:0000313" key="1">
    <source>
        <dbReference type="EMBL" id="TWG86428.1"/>
    </source>
</evidence>
<dbReference type="PANTHER" id="PTHR35279">
    <property type="match status" value="1"/>
</dbReference>
<dbReference type="Proteomes" id="UP000318141">
    <property type="component" value="Unassembled WGS sequence"/>
</dbReference>
<dbReference type="AlphaFoldDB" id="A0A562BMD9"/>
<dbReference type="EMBL" id="VLJN01000013">
    <property type="protein sequence ID" value="TWG86428.1"/>
    <property type="molecule type" value="Genomic_DNA"/>
</dbReference>
<sequence>MFVWKKLGLAYDAKAHGHQDWRKNSALTPTPFRLNDGTIRVYAGFRDDAGVSRIGFVDVDADNPTRVLRVSERPALDIGRDGCFDDNGVILGDVVAHADGIYMFYVGFQLVAKAKFLAFTGLALSTDGGETFQRISEAPIIDRTRGQNTIGAVHSAHFDNGVWKLWFARGDDWEIINGRPYPQYHIRYVEARDLLDITRRSEACLMPIAPEYRIGRPRVYRIDGRYVMYCTKGTTGGEYFPTVAYSADGVHWERHDDELGIGLGPEEWDARVLCYPALIQHGDRILMFYNGNDMGVDGFGVAETVGRLEPIAG</sequence>
<keyword evidence="2" id="KW-1185">Reference proteome</keyword>
<dbReference type="OrthoDB" id="9801455at2"/>
<evidence type="ECO:0008006" key="3">
    <source>
        <dbReference type="Google" id="ProtNLM"/>
    </source>
</evidence>
<dbReference type="Gene3D" id="2.115.10.20">
    <property type="entry name" value="Glycosyl hydrolase domain, family 43"/>
    <property type="match status" value="2"/>
</dbReference>
<comment type="caution">
    <text evidence="1">The sequence shown here is derived from an EMBL/GenBank/DDBJ whole genome shotgun (WGS) entry which is preliminary data.</text>
</comment>
<reference evidence="1 2" key="1">
    <citation type="submission" date="2019-07" db="EMBL/GenBank/DDBJ databases">
        <title>Genome sequencing of lignin-degrading bacterial isolates.</title>
        <authorList>
            <person name="Gladden J."/>
        </authorList>
    </citation>
    <scope>NUCLEOTIDE SEQUENCE [LARGE SCALE GENOMIC DNA]</scope>
    <source>
        <strain evidence="1 2">J11</strain>
    </source>
</reference>
<name>A0A562BMD9_9BURK</name>
<protein>
    <recommendedName>
        <fullName evidence="3">GH43/DUF377 family glycosyl hydrolase</fullName>
    </recommendedName>
</protein>
<gene>
    <name evidence="1" type="ORF">L602_002000000330</name>
</gene>
<dbReference type="PANTHER" id="PTHR35279:SF1">
    <property type="entry name" value="ARABINANASE_LEVANSUCRASE_INVERTASE"/>
    <property type="match status" value="1"/>
</dbReference>
<evidence type="ECO:0000313" key="2">
    <source>
        <dbReference type="Proteomes" id="UP000318141"/>
    </source>
</evidence>
<organism evidence="1 2">
    <name type="scientific">Cupriavidus gilardii J11</name>
    <dbReference type="NCBI Taxonomy" id="936133"/>
    <lineage>
        <taxon>Bacteria</taxon>
        <taxon>Pseudomonadati</taxon>
        <taxon>Pseudomonadota</taxon>
        <taxon>Betaproteobacteria</taxon>
        <taxon>Burkholderiales</taxon>
        <taxon>Burkholderiaceae</taxon>
        <taxon>Cupriavidus</taxon>
    </lineage>
</organism>
<proteinExistence type="predicted"/>
<dbReference type="InterPro" id="IPR023296">
    <property type="entry name" value="Glyco_hydro_beta-prop_sf"/>
</dbReference>
<accession>A0A562BMD9</accession>
<dbReference type="SUPFAM" id="SSF75005">
    <property type="entry name" value="Arabinanase/levansucrase/invertase"/>
    <property type="match status" value="1"/>
</dbReference>